<name>A0AAW2VPH1_SESRA</name>
<feature type="compositionally biased region" description="Polar residues" evidence="1">
    <location>
        <begin position="47"/>
        <end position="56"/>
    </location>
</feature>
<organism evidence="2">
    <name type="scientific">Sesamum radiatum</name>
    <name type="common">Black benniseed</name>
    <dbReference type="NCBI Taxonomy" id="300843"/>
    <lineage>
        <taxon>Eukaryota</taxon>
        <taxon>Viridiplantae</taxon>
        <taxon>Streptophyta</taxon>
        <taxon>Embryophyta</taxon>
        <taxon>Tracheophyta</taxon>
        <taxon>Spermatophyta</taxon>
        <taxon>Magnoliopsida</taxon>
        <taxon>eudicotyledons</taxon>
        <taxon>Gunneridae</taxon>
        <taxon>Pentapetalae</taxon>
        <taxon>asterids</taxon>
        <taxon>lamiids</taxon>
        <taxon>Lamiales</taxon>
        <taxon>Pedaliaceae</taxon>
        <taxon>Sesamum</taxon>
    </lineage>
</organism>
<evidence type="ECO:0000256" key="1">
    <source>
        <dbReference type="SAM" id="MobiDB-lite"/>
    </source>
</evidence>
<reference evidence="2" key="1">
    <citation type="submission" date="2020-06" db="EMBL/GenBank/DDBJ databases">
        <authorList>
            <person name="Li T."/>
            <person name="Hu X."/>
            <person name="Zhang T."/>
            <person name="Song X."/>
            <person name="Zhang H."/>
            <person name="Dai N."/>
            <person name="Sheng W."/>
            <person name="Hou X."/>
            <person name="Wei L."/>
        </authorList>
    </citation>
    <scope>NUCLEOTIDE SEQUENCE</scope>
    <source>
        <strain evidence="2">G02</strain>
        <tissue evidence="2">Leaf</tissue>
    </source>
</reference>
<gene>
    <name evidence="2" type="ORF">Sradi_0765700</name>
</gene>
<protein>
    <submittedName>
        <fullName evidence="2">Uncharacterized protein</fullName>
    </submittedName>
</protein>
<proteinExistence type="predicted"/>
<feature type="region of interest" description="Disordered" evidence="1">
    <location>
        <begin position="31"/>
        <end position="56"/>
    </location>
</feature>
<evidence type="ECO:0000313" key="2">
    <source>
        <dbReference type="EMBL" id="KAL0431397.1"/>
    </source>
</evidence>
<accession>A0AAW2VPH1</accession>
<comment type="caution">
    <text evidence="2">The sequence shown here is derived from an EMBL/GenBank/DDBJ whole genome shotgun (WGS) entry which is preliminary data.</text>
</comment>
<sequence>MAWKQLVAPRLYRLYQGYPWSWVPTSGTTVLGPPRSADPLTELPRHITSSNTSSKG</sequence>
<reference evidence="2" key="2">
    <citation type="journal article" date="2024" name="Plant">
        <title>Genomic evolution and insights into agronomic trait innovations of Sesamum species.</title>
        <authorList>
            <person name="Miao H."/>
            <person name="Wang L."/>
            <person name="Qu L."/>
            <person name="Liu H."/>
            <person name="Sun Y."/>
            <person name="Le M."/>
            <person name="Wang Q."/>
            <person name="Wei S."/>
            <person name="Zheng Y."/>
            <person name="Lin W."/>
            <person name="Duan Y."/>
            <person name="Cao H."/>
            <person name="Xiong S."/>
            <person name="Wang X."/>
            <person name="Wei L."/>
            <person name="Li C."/>
            <person name="Ma Q."/>
            <person name="Ju M."/>
            <person name="Zhao R."/>
            <person name="Li G."/>
            <person name="Mu C."/>
            <person name="Tian Q."/>
            <person name="Mei H."/>
            <person name="Zhang T."/>
            <person name="Gao T."/>
            <person name="Zhang H."/>
        </authorList>
    </citation>
    <scope>NUCLEOTIDE SEQUENCE</scope>
    <source>
        <strain evidence="2">G02</strain>
    </source>
</reference>
<dbReference type="EMBL" id="JACGWJ010000003">
    <property type="protein sequence ID" value="KAL0431397.1"/>
    <property type="molecule type" value="Genomic_DNA"/>
</dbReference>
<dbReference type="AlphaFoldDB" id="A0AAW2VPH1"/>